<proteinExistence type="predicted"/>
<feature type="region of interest" description="Disordered" evidence="1">
    <location>
        <begin position="123"/>
        <end position="162"/>
    </location>
</feature>
<reference evidence="2" key="1">
    <citation type="submission" date="2022-10" db="EMBL/GenBank/DDBJ databases">
        <title>Characterization and whole genome sequencing of a new Roseateles species, isolated from fresh water.</title>
        <authorList>
            <person name="Guliayeva D.Y."/>
            <person name="Akhremchuk A.E."/>
            <person name="Sikolenko M.A."/>
            <person name="Valentovich L.N."/>
            <person name="Sidarenka A.V."/>
        </authorList>
    </citation>
    <scope>NUCLEOTIDE SEQUENCE</scope>
    <source>
        <strain evidence="2">BIM B-1768</strain>
    </source>
</reference>
<feature type="region of interest" description="Disordered" evidence="1">
    <location>
        <begin position="435"/>
        <end position="484"/>
    </location>
</feature>
<feature type="region of interest" description="Disordered" evidence="1">
    <location>
        <begin position="518"/>
        <end position="579"/>
    </location>
</feature>
<organism evidence="2 3">
    <name type="scientific">Roseateles amylovorans</name>
    <dbReference type="NCBI Taxonomy" id="2978473"/>
    <lineage>
        <taxon>Bacteria</taxon>
        <taxon>Pseudomonadati</taxon>
        <taxon>Pseudomonadota</taxon>
        <taxon>Betaproteobacteria</taxon>
        <taxon>Burkholderiales</taxon>
        <taxon>Sphaerotilaceae</taxon>
        <taxon>Roseateles</taxon>
    </lineage>
</organism>
<evidence type="ECO:0000313" key="3">
    <source>
        <dbReference type="Proteomes" id="UP001064933"/>
    </source>
</evidence>
<sequence>MALATGPMVVNDPALNASPEVLFDPTRFLTLDPWFGIAPSPQSAGWEARGGRAGETAPGRVHASHVTLDGTVAGADVRSSRTSLAPGLNVLQMQAPSPDVPTALGAFAAALLQEQVTDLFVCTQPQPDVPPPPADQSDASPSPDVAHTRLDGMRHDRSQRSTRLLEPRRSVTEFIGADGLARCLTMTTSPPTRQREVPWDWGQPKPFVPPVNRIRAGELQLSYLHKENDERVDRSVRLWELRVNAPHAWMGLMLSKIIGREVGPGVGLEAGAEWGRVWHPEGGSSTETRTDRGRRCAAIVCHDGASDSGLAIAALQVLLKLKALDAAPPVPDVAREGTDRASLLEALHAFVASQRLQRSPQFAAAEGLTSPEALVDRAAEVWASLQGSPERRSIQMLQSTSPLIEPIRTAAPEIRSHARTAEAGDAVAASVIASAKPPGTGPALQARTAALPWPATRRPASTLESEAKSESESESEGAPASRKVRVTVAEVHQTHEGYEAVRTSGEKAPREELRPMLRPMSIDSGNDSSQATPVTSPQPQGLAPTFALTPFQQAASTASPAITTERRSTVAKPATPVAE</sequence>
<gene>
    <name evidence="2" type="ORF">N4261_17505</name>
</gene>
<name>A0ABY6B0G7_9BURK</name>
<feature type="compositionally biased region" description="Low complexity" evidence="1">
    <location>
        <begin position="135"/>
        <end position="145"/>
    </location>
</feature>
<evidence type="ECO:0000313" key="2">
    <source>
        <dbReference type="EMBL" id="UXH76820.1"/>
    </source>
</evidence>
<keyword evidence="3" id="KW-1185">Reference proteome</keyword>
<feature type="compositionally biased region" description="Polar residues" evidence="1">
    <location>
        <begin position="550"/>
        <end position="562"/>
    </location>
</feature>
<dbReference type="Proteomes" id="UP001064933">
    <property type="component" value="Chromosome"/>
</dbReference>
<accession>A0ABY6B0G7</accession>
<dbReference type="RefSeq" id="WP_261756560.1">
    <property type="nucleotide sequence ID" value="NZ_CP104562.2"/>
</dbReference>
<protein>
    <submittedName>
        <fullName evidence="2">Uncharacterized protein</fullName>
    </submittedName>
</protein>
<feature type="compositionally biased region" description="Basic and acidic residues" evidence="1">
    <location>
        <begin position="146"/>
        <end position="162"/>
    </location>
</feature>
<evidence type="ECO:0000256" key="1">
    <source>
        <dbReference type="SAM" id="MobiDB-lite"/>
    </source>
</evidence>
<dbReference type="EMBL" id="CP104562">
    <property type="protein sequence ID" value="UXH76820.1"/>
    <property type="molecule type" value="Genomic_DNA"/>
</dbReference>
<feature type="compositionally biased region" description="Polar residues" evidence="1">
    <location>
        <begin position="523"/>
        <end position="539"/>
    </location>
</feature>